<dbReference type="PROSITE" id="PS50089">
    <property type="entry name" value="ZF_RING_2"/>
    <property type="match status" value="1"/>
</dbReference>
<dbReference type="InterPro" id="IPR044066">
    <property type="entry name" value="TRIAD_supradom"/>
</dbReference>
<dbReference type="PROSITE" id="PS51873">
    <property type="entry name" value="TRIAD"/>
    <property type="match status" value="1"/>
</dbReference>
<dbReference type="FunFam" id="3.30.40.10:FF:000051">
    <property type="entry name" value="RBR-type E3 ubiquitin transferase"/>
    <property type="match status" value="1"/>
</dbReference>
<evidence type="ECO:0000256" key="16">
    <source>
        <dbReference type="SAM" id="Phobius"/>
    </source>
</evidence>
<dbReference type="Pfam" id="PF22191">
    <property type="entry name" value="IBR_1"/>
    <property type="match status" value="1"/>
</dbReference>
<organism evidence="19">
    <name type="scientific">Notodromas monacha</name>
    <dbReference type="NCBI Taxonomy" id="399045"/>
    <lineage>
        <taxon>Eukaryota</taxon>
        <taxon>Metazoa</taxon>
        <taxon>Ecdysozoa</taxon>
        <taxon>Arthropoda</taxon>
        <taxon>Crustacea</taxon>
        <taxon>Oligostraca</taxon>
        <taxon>Ostracoda</taxon>
        <taxon>Podocopa</taxon>
        <taxon>Podocopida</taxon>
        <taxon>Cypridocopina</taxon>
        <taxon>Cypridoidea</taxon>
        <taxon>Cyprididae</taxon>
        <taxon>Notodromas</taxon>
    </lineage>
</organism>
<dbReference type="EMBL" id="OA886728">
    <property type="protein sequence ID" value="CAD7283029.1"/>
    <property type="molecule type" value="Genomic_DNA"/>
</dbReference>
<evidence type="ECO:0000313" key="20">
    <source>
        <dbReference type="Proteomes" id="UP000678499"/>
    </source>
</evidence>
<evidence type="ECO:0000256" key="12">
    <source>
        <dbReference type="ARBA" id="ARBA00022989"/>
    </source>
</evidence>
<keyword evidence="20" id="KW-1185">Reference proteome</keyword>
<dbReference type="EMBL" id="CAJPEX010004691">
    <property type="protein sequence ID" value="CAG0923181.1"/>
    <property type="molecule type" value="Genomic_DNA"/>
</dbReference>
<keyword evidence="5" id="KW-0808">Transferase</keyword>
<evidence type="ECO:0000256" key="7">
    <source>
        <dbReference type="ARBA" id="ARBA00022723"/>
    </source>
</evidence>
<name>A0A7R9GJ60_9CRUS</name>
<evidence type="ECO:0000259" key="18">
    <source>
        <dbReference type="PROSITE" id="PS51873"/>
    </source>
</evidence>
<feature type="transmembrane region" description="Helical" evidence="16">
    <location>
        <begin position="492"/>
        <end position="520"/>
    </location>
</feature>
<evidence type="ECO:0000256" key="4">
    <source>
        <dbReference type="ARBA" id="ARBA00012251"/>
    </source>
</evidence>
<dbReference type="SMART" id="SM00184">
    <property type="entry name" value="RING"/>
    <property type="match status" value="2"/>
</dbReference>
<keyword evidence="12 16" id="KW-1133">Transmembrane helix</keyword>
<comment type="subcellular location">
    <subcellularLocation>
        <location evidence="2">Membrane</location>
        <topology evidence="2">Single-pass membrane protein</topology>
    </subcellularLocation>
</comment>
<comment type="pathway">
    <text evidence="3">Protein modification; protein ubiquitination.</text>
</comment>
<dbReference type="InterPro" id="IPR001841">
    <property type="entry name" value="Znf_RING"/>
</dbReference>
<accession>A0A7R9GJ60</accession>
<dbReference type="Gene3D" id="1.20.120.1750">
    <property type="match status" value="1"/>
</dbReference>
<keyword evidence="10" id="KW-0833">Ubl conjugation pathway</keyword>
<keyword evidence="8" id="KW-0677">Repeat</keyword>
<evidence type="ECO:0000259" key="17">
    <source>
        <dbReference type="PROSITE" id="PS50089"/>
    </source>
</evidence>
<keyword evidence="7" id="KW-0479">Metal-binding</keyword>
<evidence type="ECO:0000256" key="2">
    <source>
        <dbReference type="ARBA" id="ARBA00004167"/>
    </source>
</evidence>
<evidence type="ECO:0000256" key="11">
    <source>
        <dbReference type="ARBA" id="ARBA00022833"/>
    </source>
</evidence>
<dbReference type="SUPFAM" id="SSF57850">
    <property type="entry name" value="RING/U-box"/>
    <property type="match status" value="3"/>
</dbReference>
<evidence type="ECO:0000256" key="9">
    <source>
        <dbReference type="ARBA" id="ARBA00022771"/>
    </source>
</evidence>
<dbReference type="InterPro" id="IPR017907">
    <property type="entry name" value="Znf_RING_CS"/>
</dbReference>
<dbReference type="CDD" id="cd20352">
    <property type="entry name" value="Rcat_RBR_RNF144"/>
    <property type="match status" value="1"/>
</dbReference>
<dbReference type="InterPro" id="IPR013083">
    <property type="entry name" value="Znf_RING/FYVE/PHD"/>
</dbReference>
<dbReference type="GO" id="GO:0005737">
    <property type="term" value="C:cytoplasm"/>
    <property type="evidence" value="ECO:0007669"/>
    <property type="project" value="UniProtKB-ARBA"/>
</dbReference>
<dbReference type="InterPro" id="IPR002867">
    <property type="entry name" value="IBR_dom"/>
</dbReference>
<proteinExistence type="inferred from homology"/>
<feature type="domain" description="RING-type" evidence="17">
    <location>
        <begin position="167"/>
        <end position="215"/>
    </location>
</feature>
<dbReference type="SMART" id="SM00647">
    <property type="entry name" value="IBR"/>
    <property type="match status" value="2"/>
</dbReference>
<feature type="domain" description="RING-type" evidence="18">
    <location>
        <begin position="163"/>
        <end position="478"/>
    </location>
</feature>
<evidence type="ECO:0000256" key="13">
    <source>
        <dbReference type="ARBA" id="ARBA00023136"/>
    </source>
</evidence>
<dbReference type="GO" id="GO:0061630">
    <property type="term" value="F:ubiquitin protein ligase activity"/>
    <property type="evidence" value="ECO:0007669"/>
    <property type="project" value="UniProtKB-EC"/>
</dbReference>
<dbReference type="CDD" id="cd16632">
    <property type="entry name" value="mRING-HC-C4C4_RBR_RNF144"/>
    <property type="match status" value="1"/>
</dbReference>
<evidence type="ECO:0000256" key="14">
    <source>
        <dbReference type="ARBA" id="ARBA00038342"/>
    </source>
</evidence>
<evidence type="ECO:0000256" key="5">
    <source>
        <dbReference type="ARBA" id="ARBA00022679"/>
    </source>
</evidence>
<keyword evidence="6 16" id="KW-0812">Transmembrane</keyword>
<keyword evidence="11" id="KW-0862">Zinc</keyword>
<evidence type="ECO:0000256" key="10">
    <source>
        <dbReference type="ARBA" id="ARBA00022786"/>
    </source>
</evidence>
<comment type="catalytic activity">
    <reaction evidence="1">
        <text>[E2 ubiquitin-conjugating enzyme]-S-ubiquitinyl-L-cysteine + [acceptor protein]-L-lysine = [E2 ubiquitin-conjugating enzyme]-L-cysteine + [acceptor protein]-N(6)-ubiquitinyl-L-lysine.</text>
        <dbReference type="EC" id="2.3.2.31"/>
    </reaction>
</comment>
<dbReference type="OrthoDB" id="10009520at2759"/>
<evidence type="ECO:0000256" key="1">
    <source>
        <dbReference type="ARBA" id="ARBA00001798"/>
    </source>
</evidence>
<evidence type="ECO:0000313" key="19">
    <source>
        <dbReference type="EMBL" id="CAD7283029.1"/>
    </source>
</evidence>
<reference evidence="19" key="1">
    <citation type="submission" date="2020-11" db="EMBL/GenBank/DDBJ databases">
        <authorList>
            <person name="Tran Van P."/>
        </authorList>
    </citation>
    <scope>NUCLEOTIDE SEQUENCE</scope>
</reference>
<evidence type="ECO:0000256" key="6">
    <source>
        <dbReference type="ARBA" id="ARBA00022692"/>
    </source>
</evidence>
<dbReference type="Gene3D" id="3.30.40.10">
    <property type="entry name" value="Zinc/RING finger domain, C3HC4 (zinc finger)"/>
    <property type="match status" value="1"/>
</dbReference>
<dbReference type="InterPro" id="IPR031127">
    <property type="entry name" value="E3_UB_ligase_RBR"/>
</dbReference>
<dbReference type="GO" id="GO:0008270">
    <property type="term" value="F:zinc ion binding"/>
    <property type="evidence" value="ECO:0007669"/>
    <property type="project" value="UniProtKB-KW"/>
</dbReference>
<comment type="similarity">
    <text evidence="14">Belongs to the RBR family. RNF144 subfamily.</text>
</comment>
<keyword evidence="9 15" id="KW-0863">Zinc-finger</keyword>
<dbReference type="PANTHER" id="PTHR11685">
    <property type="entry name" value="RBR FAMILY RING FINGER AND IBR DOMAIN-CONTAINING"/>
    <property type="match status" value="1"/>
</dbReference>
<dbReference type="Proteomes" id="UP000678499">
    <property type="component" value="Unassembled WGS sequence"/>
</dbReference>
<gene>
    <name evidence="19" type="ORF">NMOB1V02_LOCUS10647</name>
</gene>
<evidence type="ECO:0000256" key="3">
    <source>
        <dbReference type="ARBA" id="ARBA00004906"/>
    </source>
</evidence>
<dbReference type="EC" id="2.3.2.31" evidence="4"/>
<protein>
    <recommendedName>
        <fullName evidence="4">RBR-type E3 ubiquitin transferase</fullName>
        <ecNumber evidence="4">2.3.2.31</ecNumber>
    </recommendedName>
</protein>
<dbReference type="AlphaFoldDB" id="A0A7R9GJ60"/>
<evidence type="ECO:0000256" key="8">
    <source>
        <dbReference type="ARBA" id="ARBA00022737"/>
    </source>
</evidence>
<dbReference type="GO" id="GO:0016567">
    <property type="term" value="P:protein ubiquitination"/>
    <property type="evidence" value="ECO:0007669"/>
    <property type="project" value="InterPro"/>
</dbReference>
<keyword evidence="13 16" id="KW-0472">Membrane</keyword>
<dbReference type="PROSITE" id="PS00518">
    <property type="entry name" value="ZF_RING_1"/>
    <property type="match status" value="1"/>
</dbReference>
<evidence type="ECO:0000256" key="15">
    <source>
        <dbReference type="PROSITE-ProRule" id="PRU00175"/>
    </source>
</evidence>
<dbReference type="GO" id="GO:0031090">
    <property type="term" value="C:organelle membrane"/>
    <property type="evidence" value="ECO:0007669"/>
    <property type="project" value="UniProtKB-ARBA"/>
</dbReference>
<dbReference type="Pfam" id="PF01485">
    <property type="entry name" value="IBR"/>
    <property type="match status" value="1"/>
</dbReference>
<sequence length="552" mass="61001">MPELNLVFPTMDSLESSECMNWTSLPILHLPSSDGFCQNPIPRGRTTVFPKTRENILDITQRKIRSTQGTSTPLLHDQSTASVEQLAKLPSHAFVEPVKNCKADLLSNSSSCSLFNSFGLARLRKNAVVKANSVINLVLPTSMVSSFLVRNSSCSDLHPREADIETCKLCLEEIPSTDRLQLERCGCVFCRNCMKEYADFEIRRGITVLSCPDAKCCARGILLANEIRSLVSENVMKLHSKFVFVKGVENDPELTWCPTPDCDGVCKRNNDVLKEDAKRQKPVPEKLVCPLCKRTFCIACRRAWETHEKEDGNLICPPGSLSSLLISGSKIESHRPRTSVLSTAASIRSKCRKKWAALSKTPEDGVSNGIKSKKRKDAFLRGEGLPENESAVSVESASHPAFPGFPSPATSVKILDPGLTMLMIKECPNCFVPIERNAGCAQMMCRRCNHIFCWFCLAPLDGDFLLRHYSRGPCKDKLGHSRAAVIWYRAQVVALFLGFGLLTAVAAPVILIAAPCLLACGELRRKRNSRGADEEPVVVEMSKLDPDCNNDL</sequence>